<name>A0AAV9JQ83_9PEZI</name>
<keyword evidence="4" id="KW-1185">Reference proteome</keyword>
<feature type="region of interest" description="Disordered" evidence="2">
    <location>
        <begin position="209"/>
        <end position="229"/>
    </location>
</feature>
<feature type="compositionally biased region" description="Basic and acidic residues" evidence="2">
    <location>
        <begin position="329"/>
        <end position="341"/>
    </location>
</feature>
<sequence length="1123" mass="126903">MPPKKTRAQAGSSSQPLPDTQAARATGRKRRRSDASNASDRPVVVGAKRRRGRPAATSAEPEAIEEEDPAQELSAHHQEALAMGGDATVERLVEESIDSIEVAAPRSKHVRFGSEGDAGDGTTATNLTPHPRKMAVKRRFTQSPGISTTTRIRTSVGRSSLPPAFMQEGSTEPTTIIQELQFTPLRTVLDERVRRRLRRSHLSEEQIDVETHAKRESRTQQELEELRAEATAKEQRINELALELETQRQFAIDVSDDNDNEKVQDLERELMMLRNELATHMGTHGLDDEIEMLMPDDDMLVLDSQNEVAYPHLPMTSSTQALKVSTNGEHTRTFSETKTTVRDFSSSTNGRTSLGSRHPEWEEERRQFQDAILKLHEESNDMKARMEILRIELHGLGFGNDGDSLVILDSIRQSFESIRESLETTLPDSVPQGASTQDIVEILIANVKEFADRLRSQDEELHEKGTLIADLSSQIQGLLDHLADAEIRKASLEQQWTELDQGNESKAREIEDLEEELETAREERDDLAAKLAEKQAEARALGVDHGESIKSLEKLTVSLENYRLEETRLTALITRMEQDHRTQIVKMNTTYEGAVRELEDRLDTEIVLRGEAETLADERQTEISRLEIELEAVSTQRDELSQELENTKAERDAIVQERDTADAELEQKTVQIEDLETRVDRFEEELEALNTEVVELRRLNETERRQREAAEQDLDDRNVEIDQLNQNLHDQGKEANELRLKLFEVQQQNALKVKDLEQQMSERDEEYQTDIAAEVIRRQDADELAQQRAVVILELENRIVEIELLMRNDIADRDERIATLEAELVERDGEIEGLRLDLQSVENTLDLEKTNYEDRTEELTGSVLALQETIVQREATIQRMQIEAIRTAELHNSEMEDRNAEIADLHATVTMLQTEKADLELQVAGLERRVEQEAEAMLDLQNNTQDEIESYKATIREKQAKILIVEEKAIEADKRWQEVLAARDEQVASYESSTVTYEERVDLLAGSYQALMTKFKDYVAQTSAVMVKLQAAVTTAKVVTDDEGDMLKAAGDAMLGELESTDVVGQMSVTRTSTTKTTTQTQGGASSSQQIGSARKGVRGRKTRRVHDSAIGIHDGEAEEELA</sequence>
<evidence type="ECO:0000313" key="3">
    <source>
        <dbReference type="EMBL" id="KAK4547131.1"/>
    </source>
</evidence>
<comment type="caution">
    <text evidence="3">The sequence shown here is derived from an EMBL/GenBank/DDBJ whole genome shotgun (WGS) entry which is preliminary data.</text>
</comment>
<dbReference type="AlphaFoldDB" id="A0AAV9JQ83"/>
<evidence type="ECO:0000256" key="2">
    <source>
        <dbReference type="SAM" id="MobiDB-lite"/>
    </source>
</evidence>
<feature type="region of interest" description="Disordered" evidence="2">
    <location>
        <begin position="1066"/>
        <end position="1123"/>
    </location>
</feature>
<accession>A0AAV9JQ83</accession>
<feature type="coiled-coil region" evidence="1">
    <location>
        <begin position="616"/>
        <end position="741"/>
    </location>
</feature>
<keyword evidence="1" id="KW-0175">Coiled coil</keyword>
<proteinExistence type="predicted"/>
<evidence type="ECO:0000313" key="4">
    <source>
        <dbReference type="Proteomes" id="UP001324427"/>
    </source>
</evidence>
<evidence type="ECO:0000256" key="1">
    <source>
        <dbReference type="SAM" id="Coils"/>
    </source>
</evidence>
<feature type="compositionally biased region" description="Polar residues" evidence="2">
    <location>
        <begin position="9"/>
        <end position="18"/>
    </location>
</feature>
<feature type="coiled-coil region" evidence="1">
    <location>
        <begin position="468"/>
        <end position="579"/>
    </location>
</feature>
<feature type="region of interest" description="Disordered" evidence="2">
    <location>
        <begin position="1"/>
        <end position="78"/>
    </location>
</feature>
<feature type="coiled-coil region" evidence="1">
    <location>
        <begin position="902"/>
        <end position="968"/>
    </location>
</feature>
<feature type="compositionally biased region" description="Basic residues" evidence="2">
    <location>
        <begin position="1096"/>
        <end position="1105"/>
    </location>
</feature>
<dbReference type="Proteomes" id="UP001324427">
    <property type="component" value="Unassembled WGS sequence"/>
</dbReference>
<feature type="region of interest" description="Disordered" evidence="2">
    <location>
        <begin position="326"/>
        <end position="363"/>
    </location>
</feature>
<feature type="compositionally biased region" description="Low complexity" evidence="2">
    <location>
        <begin position="1066"/>
        <end position="1095"/>
    </location>
</feature>
<protein>
    <submittedName>
        <fullName evidence="3">Uncharacterized protein</fullName>
    </submittedName>
</protein>
<gene>
    <name evidence="3" type="ORF">LTR36_001352</name>
</gene>
<dbReference type="EMBL" id="JAVFHQ010000012">
    <property type="protein sequence ID" value="KAK4547131.1"/>
    <property type="molecule type" value="Genomic_DNA"/>
</dbReference>
<reference evidence="3 4" key="1">
    <citation type="submission" date="2021-11" db="EMBL/GenBank/DDBJ databases">
        <title>Black yeast isolated from Biological Soil Crust.</title>
        <authorList>
            <person name="Kurbessoian T."/>
        </authorList>
    </citation>
    <scope>NUCLEOTIDE SEQUENCE [LARGE SCALE GENOMIC DNA]</scope>
    <source>
        <strain evidence="3 4">CCFEE 5522</strain>
    </source>
</reference>
<organism evidence="3 4">
    <name type="scientific">Oleoguttula mirabilis</name>
    <dbReference type="NCBI Taxonomy" id="1507867"/>
    <lineage>
        <taxon>Eukaryota</taxon>
        <taxon>Fungi</taxon>
        <taxon>Dikarya</taxon>
        <taxon>Ascomycota</taxon>
        <taxon>Pezizomycotina</taxon>
        <taxon>Dothideomycetes</taxon>
        <taxon>Dothideomycetidae</taxon>
        <taxon>Mycosphaerellales</taxon>
        <taxon>Teratosphaeriaceae</taxon>
        <taxon>Oleoguttula</taxon>
    </lineage>
</organism>
<feature type="compositionally biased region" description="Polar residues" evidence="2">
    <location>
        <begin position="342"/>
        <end position="355"/>
    </location>
</feature>